<protein>
    <submittedName>
        <fullName evidence="7">Transmembrane protein 151</fullName>
    </submittedName>
</protein>
<proteinExistence type="inferred from homology"/>
<sequence length="399" mass="46112">MPFIPEQHRLTPKPIKDTTLKDAFRWRETWKCFVLTIIIVAFIIDVILDPLDYGLSKNSSWITYSYCVVGFLFIYTFYMVECRYSDIVCDLAEPDLTPISEVHEYIIRLKRSEPQVWWQASCFHFVQPKSPRRSSRIPSRVNMHVSKVAFDYRNFGFTDISDCLMFHQKSPLLKIGFSKGFAFARPRHAEEYESIRNEFFSALEPVDDHIEKKEGIDLPGVEFEAFIHAGKFPWFINTATYWICSSLLLSWPYRIYVNYITAHAHFKVIKLFGHVRMIPSYSEAMLMDPAPPAYFIDCPSTYEYDVFDPSQSLTIFRTCAPNYVPSSLIRYIESSSPFAYPPSYEEAIRYPMFEQSVDQAGSNNNNNNNNNNTVRAAADNAVVAVARNPSSAVTFETSL</sequence>
<evidence type="ECO:0000256" key="1">
    <source>
        <dbReference type="ARBA" id="ARBA00004141"/>
    </source>
</evidence>
<dbReference type="PANTHER" id="PTHR31893">
    <property type="entry name" value="TRANSMEMBRANE PROTEIN 151 HOMOLOG"/>
    <property type="match status" value="1"/>
</dbReference>
<comment type="subcellular location">
    <subcellularLocation>
        <location evidence="1">Membrane</location>
        <topology evidence="1">Multi-pass membrane protein</topology>
    </subcellularLocation>
</comment>
<keyword evidence="8" id="KW-1185">Reference proteome</keyword>
<name>A0A5E4MB57_9HEMI</name>
<dbReference type="EMBL" id="CABPRJ010000493">
    <property type="protein sequence ID" value="VVC29486.1"/>
    <property type="molecule type" value="Genomic_DNA"/>
</dbReference>
<evidence type="ECO:0000313" key="7">
    <source>
        <dbReference type="EMBL" id="VVC29486.1"/>
    </source>
</evidence>
<evidence type="ECO:0000256" key="6">
    <source>
        <dbReference type="SAM" id="Phobius"/>
    </source>
</evidence>
<feature type="transmembrane region" description="Helical" evidence="6">
    <location>
        <begin position="60"/>
        <end position="78"/>
    </location>
</feature>
<dbReference type="PANTHER" id="PTHR31893:SF5">
    <property type="entry name" value="TRANSMEMBRANE PROTEIN 151 HOMOLOG"/>
    <property type="match status" value="1"/>
</dbReference>
<evidence type="ECO:0000256" key="5">
    <source>
        <dbReference type="ARBA" id="ARBA00023136"/>
    </source>
</evidence>
<evidence type="ECO:0000256" key="2">
    <source>
        <dbReference type="ARBA" id="ARBA00009583"/>
    </source>
</evidence>
<comment type="similarity">
    <text evidence="2">Belongs to the TMEM151 family.</text>
</comment>
<dbReference type="OrthoDB" id="190434at2759"/>
<dbReference type="GO" id="GO:0016020">
    <property type="term" value="C:membrane"/>
    <property type="evidence" value="ECO:0007669"/>
    <property type="project" value="UniProtKB-SubCell"/>
</dbReference>
<dbReference type="AlphaFoldDB" id="A0A5E4MB57"/>
<dbReference type="Pfam" id="PF14857">
    <property type="entry name" value="TMEM151"/>
    <property type="match status" value="1"/>
</dbReference>
<evidence type="ECO:0000256" key="4">
    <source>
        <dbReference type="ARBA" id="ARBA00022989"/>
    </source>
</evidence>
<gene>
    <name evidence="7" type="ORF">CINCED_3A025154</name>
</gene>
<keyword evidence="3 6" id="KW-0812">Transmembrane</keyword>
<dbReference type="Proteomes" id="UP000325440">
    <property type="component" value="Unassembled WGS sequence"/>
</dbReference>
<evidence type="ECO:0000313" key="8">
    <source>
        <dbReference type="Proteomes" id="UP000325440"/>
    </source>
</evidence>
<organism evidence="7 8">
    <name type="scientific">Cinara cedri</name>
    <dbReference type="NCBI Taxonomy" id="506608"/>
    <lineage>
        <taxon>Eukaryota</taxon>
        <taxon>Metazoa</taxon>
        <taxon>Ecdysozoa</taxon>
        <taxon>Arthropoda</taxon>
        <taxon>Hexapoda</taxon>
        <taxon>Insecta</taxon>
        <taxon>Pterygota</taxon>
        <taxon>Neoptera</taxon>
        <taxon>Paraneoptera</taxon>
        <taxon>Hemiptera</taxon>
        <taxon>Sternorrhyncha</taxon>
        <taxon>Aphidomorpha</taxon>
        <taxon>Aphidoidea</taxon>
        <taxon>Aphididae</taxon>
        <taxon>Lachninae</taxon>
        <taxon>Cinara</taxon>
    </lineage>
</organism>
<keyword evidence="5 6" id="KW-0472">Membrane</keyword>
<evidence type="ECO:0000256" key="3">
    <source>
        <dbReference type="ARBA" id="ARBA00022692"/>
    </source>
</evidence>
<accession>A0A5E4MB57</accession>
<feature type="transmembrane region" description="Helical" evidence="6">
    <location>
        <begin position="30"/>
        <end position="48"/>
    </location>
</feature>
<keyword evidence="4 6" id="KW-1133">Transmembrane helix</keyword>
<reference evidence="7 8" key="1">
    <citation type="submission" date="2019-08" db="EMBL/GenBank/DDBJ databases">
        <authorList>
            <person name="Alioto T."/>
            <person name="Alioto T."/>
            <person name="Gomez Garrido J."/>
        </authorList>
    </citation>
    <scope>NUCLEOTIDE SEQUENCE [LARGE SCALE GENOMIC DNA]</scope>
</reference>
<dbReference type="InterPro" id="IPR026767">
    <property type="entry name" value="Tmem151"/>
</dbReference>